<name>A0A9N9LZQ5_9HELO</name>
<dbReference type="OrthoDB" id="3546243at2759"/>
<gene>
    <name evidence="2" type="ORF">HYALB_00013733</name>
</gene>
<evidence type="ECO:0000313" key="3">
    <source>
        <dbReference type="Proteomes" id="UP000701801"/>
    </source>
</evidence>
<dbReference type="AlphaFoldDB" id="A0A9N9LZQ5"/>
<protein>
    <submittedName>
        <fullName evidence="2">Uncharacterized protein</fullName>
    </submittedName>
</protein>
<dbReference type="Proteomes" id="UP000701801">
    <property type="component" value="Unassembled WGS sequence"/>
</dbReference>
<evidence type="ECO:0000313" key="2">
    <source>
        <dbReference type="EMBL" id="CAG8981444.1"/>
    </source>
</evidence>
<organism evidence="2 3">
    <name type="scientific">Hymenoscyphus albidus</name>
    <dbReference type="NCBI Taxonomy" id="595503"/>
    <lineage>
        <taxon>Eukaryota</taxon>
        <taxon>Fungi</taxon>
        <taxon>Dikarya</taxon>
        <taxon>Ascomycota</taxon>
        <taxon>Pezizomycotina</taxon>
        <taxon>Leotiomycetes</taxon>
        <taxon>Helotiales</taxon>
        <taxon>Helotiaceae</taxon>
        <taxon>Hymenoscyphus</taxon>
    </lineage>
</organism>
<keyword evidence="3" id="KW-1185">Reference proteome</keyword>
<feature type="region of interest" description="Disordered" evidence="1">
    <location>
        <begin position="1"/>
        <end position="22"/>
    </location>
</feature>
<proteinExistence type="predicted"/>
<dbReference type="EMBL" id="CAJVRM010000483">
    <property type="protein sequence ID" value="CAG8981444.1"/>
    <property type="molecule type" value="Genomic_DNA"/>
</dbReference>
<evidence type="ECO:0000256" key="1">
    <source>
        <dbReference type="SAM" id="MobiDB-lite"/>
    </source>
</evidence>
<accession>A0A9N9LZQ5</accession>
<comment type="caution">
    <text evidence="2">The sequence shown here is derived from an EMBL/GenBank/DDBJ whole genome shotgun (WGS) entry which is preliminary data.</text>
</comment>
<sequence length="165" mass="18434">MSAPPLSQAGPIPEGHSFYNPTESISRATSVTNKECTQGPEESVPVEIPIDLVSYAKYLSEDARVTQLRGKFSGYSTLNIIDPRELDQMFRKMAGETLSHACIPTEMVKFLASITRGLIQLVVELQAKVGHFEMSHPQGNQDTFQSVNFMRSKFYNLFPFFPLAN</sequence>
<reference evidence="2" key="1">
    <citation type="submission" date="2021-07" db="EMBL/GenBank/DDBJ databases">
        <authorList>
            <person name="Durling M."/>
        </authorList>
    </citation>
    <scope>NUCLEOTIDE SEQUENCE</scope>
</reference>